<dbReference type="InterPro" id="IPR000873">
    <property type="entry name" value="AMP-dep_synth/lig_dom"/>
</dbReference>
<evidence type="ECO:0000259" key="6">
    <source>
        <dbReference type="PROSITE" id="PS50075"/>
    </source>
</evidence>
<name>A0A1G8BHJ8_9PSEU</name>
<dbReference type="GO" id="GO:0016874">
    <property type="term" value="F:ligase activity"/>
    <property type="evidence" value="ECO:0007669"/>
    <property type="project" value="UniProtKB-KW"/>
</dbReference>
<dbReference type="GO" id="GO:0043041">
    <property type="term" value="P:amino acid activation for nonribosomal peptide biosynthetic process"/>
    <property type="evidence" value="ECO:0007669"/>
    <property type="project" value="TreeGrafter"/>
</dbReference>
<evidence type="ECO:0000313" key="7">
    <source>
        <dbReference type="EMBL" id="SDH32715.1"/>
    </source>
</evidence>
<evidence type="ECO:0000256" key="4">
    <source>
        <dbReference type="ARBA" id="ARBA00022598"/>
    </source>
</evidence>
<dbReference type="GO" id="GO:0005737">
    <property type="term" value="C:cytoplasm"/>
    <property type="evidence" value="ECO:0007669"/>
    <property type="project" value="TreeGrafter"/>
</dbReference>
<dbReference type="GO" id="GO:0008610">
    <property type="term" value="P:lipid biosynthetic process"/>
    <property type="evidence" value="ECO:0007669"/>
    <property type="project" value="UniProtKB-ARBA"/>
</dbReference>
<dbReference type="RefSeq" id="WP_090058444.1">
    <property type="nucleotide sequence ID" value="NZ_FNCC01000019.1"/>
</dbReference>
<keyword evidence="4" id="KW-0436">Ligase</keyword>
<keyword evidence="8" id="KW-1185">Reference proteome</keyword>
<comment type="cofactor">
    <cofactor evidence="1">
        <name>pantetheine 4'-phosphate</name>
        <dbReference type="ChEBI" id="CHEBI:47942"/>
    </cofactor>
</comment>
<dbReference type="SUPFAM" id="SSF51735">
    <property type="entry name" value="NAD(P)-binding Rossmann-fold domains"/>
    <property type="match status" value="1"/>
</dbReference>
<evidence type="ECO:0000256" key="1">
    <source>
        <dbReference type="ARBA" id="ARBA00001957"/>
    </source>
</evidence>
<dbReference type="Gene3D" id="3.30.559.30">
    <property type="entry name" value="Nonribosomal peptide synthetase, condensation domain"/>
    <property type="match status" value="1"/>
</dbReference>
<protein>
    <submittedName>
        <fullName evidence="7">Amino acid adenylation domain-containing protein/thioester reductase domain-containing protein</fullName>
    </submittedName>
</protein>
<dbReference type="Gene3D" id="3.30.300.30">
    <property type="match status" value="1"/>
</dbReference>
<dbReference type="GO" id="GO:0072330">
    <property type="term" value="P:monocarboxylic acid biosynthetic process"/>
    <property type="evidence" value="ECO:0007669"/>
    <property type="project" value="UniProtKB-ARBA"/>
</dbReference>
<dbReference type="NCBIfam" id="TIGR01746">
    <property type="entry name" value="Thioester-redct"/>
    <property type="match status" value="1"/>
</dbReference>
<dbReference type="Pfam" id="PF00668">
    <property type="entry name" value="Condensation"/>
    <property type="match status" value="1"/>
</dbReference>
<dbReference type="Gene3D" id="1.10.1200.10">
    <property type="entry name" value="ACP-like"/>
    <property type="match status" value="1"/>
</dbReference>
<dbReference type="Gene3D" id="3.30.559.10">
    <property type="entry name" value="Chloramphenicol acetyltransferase-like domain"/>
    <property type="match status" value="1"/>
</dbReference>
<dbReference type="PROSITE" id="PS50075">
    <property type="entry name" value="CARRIER"/>
    <property type="match status" value="1"/>
</dbReference>
<feature type="domain" description="Carrier" evidence="6">
    <location>
        <begin position="1057"/>
        <end position="1132"/>
    </location>
</feature>
<dbReference type="InterPro" id="IPR045851">
    <property type="entry name" value="AMP-bd_C_sf"/>
</dbReference>
<dbReference type="InterPro" id="IPR020845">
    <property type="entry name" value="AMP-binding_CS"/>
</dbReference>
<dbReference type="GO" id="GO:0044550">
    <property type="term" value="P:secondary metabolite biosynthetic process"/>
    <property type="evidence" value="ECO:0007669"/>
    <property type="project" value="TreeGrafter"/>
</dbReference>
<evidence type="ECO:0000256" key="5">
    <source>
        <dbReference type="SAM" id="MobiDB-lite"/>
    </source>
</evidence>
<dbReference type="PANTHER" id="PTHR45527">
    <property type="entry name" value="NONRIBOSOMAL PEPTIDE SYNTHETASE"/>
    <property type="match status" value="1"/>
</dbReference>
<dbReference type="Pfam" id="PF07993">
    <property type="entry name" value="NAD_binding_4"/>
    <property type="match status" value="1"/>
</dbReference>
<dbReference type="PROSITE" id="PS00455">
    <property type="entry name" value="AMP_BINDING"/>
    <property type="match status" value="1"/>
</dbReference>
<feature type="region of interest" description="Disordered" evidence="5">
    <location>
        <begin position="81"/>
        <end position="102"/>
    </location>
</feature>
<dbReference type="FunFam" id="1.10.1200.10:FF:000016">
    <property type="entry name" value="Non-ribosomal peptide synthase"/>
    <property type="match status" value="1"/>
</dbReference>
<dbReference type="Gene3D" id="3.40.50.980">
    <property type="match status" value="2"/>
</dbReference>
<dbReference type="InterPro" id="IPR036291">
    <property type="entry name" value="NAD(P)-bd_dom_sf"/>
</dbReference>
<organism evidence="7 8">
    <name type="scientific">Lentzea fradiae</name>
    <dbReference type="NCBI Taxonomy" id="200378"/>
    <lineage>
        <taxon>Bacteria</taxon>
        <taxon>Bacillati</taxon>
        <taxon>Actinomycetota</taxon>
        <taxon>Actinomycetes</taxon>
        <taxon>Pseudonocardiales</taxon>
        <taxon>Pseudonocardiaceae</taxon>
        <taxon>Lentzea</taxon>
    </lineage>
</organism>
<dbReference type="Gene3D" id="3.40.50.720">
    <property type="entry name" value="NAD(P)-binding Rossmann-like Domain"/>
    <property type="match status" value="1"/>
</dbReference>
<evidence type="ECO:0000256" key="3">
    <source>
        <dbReference type="ARBA" id="ARBA00022553"/>
    </source>
</evidence>
<dbReference type="EMBL" id="FNCC01000019">
    <property type="protein sequence ID" value="SDH32715.1"/>
    <property type="molecule type" value="Genomic_DNA"/>
</dbReference>
<dbReference type="InterPro" id="IPR010071">
    <property type="entry name" value="AA_adenyl_dom"/>
</dbReference>
<dbReference type="CDD" id="cd19531">
    <property type="entry name" value="LCL_NRPS-like"/>
    <property type="match status" value="1"/>
</dbReference>
<dbReference type="SUPFAM" id="SSF47336">
    <property type="entry name" value="ACP-like"/>
    <property type="match status" value="1"/>
</dbReference>
<keyword evidence="2" id="KW-0596">Phosphopantetheine</keyword>
<dbReference type="Pfam" id="PF13193">
    <property type="entry name" value="AMP-binding_C"/>
    <property type="match status" value="1"/>
</dbReference>
<accession>A0A1G8BHJ8</accession>
<dbReference type="OrthoDB" id="2472181at2"/>
<dbReference type="InterPro" id="IPR020806">
    <property type="entry name" value="PKS_PP-bd"/>
</dbReference>
<evidence type="ECO:0000313" key="8">
    <source>
        <dbReference type="Proteomes" id="UP000199623"/>
    </source>
</evidence>
<evidence type="ECO:0000256" key="2">
    <source>
        <dbReference type="ARBA" id="ARBA00022450"/>
    </source>
</evidence>
<dbReference type="InterPro" id="IPR010080">
    <property type="entry name" value="Thioester_reductase-like_dom"/>
</dbReference>
<dbReference type="InterPro" id="IPR013120">
    <property type="entry name" value="FAR_NAD-bd"/>
</dbReference>
<dbReference type="SUPFAM" id="SSF52777">
    <property type="entry name" value="CoA-dependent acyltransferases"/>
    <property type="match status" value="2"/>
</dbReference>
<reference evidence="8" key="1">
    <citation type="submission" date="2016-10" db="EMBL/GenBank/DDBJ databases">
        <authorList>
            <person name="Varghese N."/>
            <person name="Submissions S."/>
        </authorList>
    </citation>
    <scope>NUCLEOTIDE SEQUENCE [LARGE SCALE GENOMIC DNA]</scope>
    <source>
        <strain evidence="8">CGMCC 4.3506</strain>
    </source>
</reference>
<proteinExistence type="predicted"/>
<dbReference type="Proteomes" id="UP000199623">
    <property type="component" value="Unassembled WGS sequence"/>
</dbReference>
<dbReference type="Gene3D" id="2.30.38.10">
    <property type="entry name" value="Luciferase, Domain 3"/>
    <property type="match status" value="1"/>
</dbReference>
<sequence length="1536" mass="166286">MNSPLESAVLELARTVTGVADLSAADSLSRRCGGPDALPRVCAAVRAVFAAGLTGELVRGADTVGELARAVERLREGAPRRPSLSAGLAQRRGDSVPASSGQSGIWLADQYAPSSTAYNGPFHVLFPEALDPEALREAVRRVVDRHEVLRTNLLLRDGVLTQVVSPEARFRYEVREFSSDDEPAAIASEVARTRVDLGADPVVTVVCATRAGGPRETAVVCNIHHAASDAASAGLFLTELMARYDEVVTGLPTADRGDRPQYADFARWHELRLAGPELPRLLDHWTDRLGGELPALDLPTDRPRPATRRFAGDVLPFTVPAPLVRELHALGAAEGVTLFMIAHAAYALLLSRYARQDEVAVGTPVSLRDPAEAEDVIGYLVNMVVLRHRLDDTATVRDLLRAVRDEAADAMRHKWAPFEKVIERVRPKRGGGYSPLIQTMLVLTPPGSTCFERGGRRLPIHRDVGHGAKYDLSLVLQPGDAGELAASFEYDTDLFDAGTVRGLGERLVHVLAEFARRPDAALGEVRLLSPREERALLARDDRVAERTPPRPTSELFEERVAKAPDAVAVEHEDRSLTYRELNEQANRLAHLLRERGTGVGDRVGLYLRRSVESVVALLGVLKSGAAYVPVDPSYPRDRVEDMLADAGVRLIITDSASASGLPATAQRLELDREDLSGLPADDPGRVKRPEDEVYVVHTSGSTGRPKGVVIRDETVANLVEVQDRVSPVGATGRTLQYMSLSFDVSVMEILGTLCAGGTLVLISEEVRKDLHALAEFLRRHDIARVYLPYVAVQGLAAIAADAGLRLEALREVASVGEQLVVSPQIRRFFAEHPDARLLNMYGPSETHLATWHEVGGDPASWPEAPAIGHGIAGLRLAVLDRRGAVVPPGVPGELHLGGPVLSPGYHRRPEETEQRFLPDPFHPGEVLYRTGDLVRRTRDGLEYLGRVDDQIKIRGYRIEPAEVEAAIDALDLVAASAVTAVDVAPGDRRLVAFVAGGPEDPREVARALTGVLPDHMVPAHVVRLERLPLTPSGKADRKALRGMFSLEDTRSDAPAEPPATPLEESVARQWAELLGGGAVGRHDDFFTLGGHSIMATELVYRLRREHDVDLPLRVMLENPTVAGMAARIAEIRDTGTTAAPRGLDLPAEVRLPEGFAVSGTPVADDEVTDVLLTGATGFLGAFLVRDLLRTTNLRVHCLVRAGDAERAWARLLDTARRYGIEEALDPARVVAVPGDLTRERLGLSEEDHDALAEAVGVVYHAAAHINFMLPYSSVKATNVDGTSRVVAFAAHRRVKRLHHMSTIAVFSPAEPEGVLTEESTPLAPEALGIGYTQSKWVAERIVSQAGNAGLPVTIYRIGRVSGDSATGACQPDDFLWRQVKSFIQLGAAPPGDTLTTDLLPVDYVARAVVALSRDPGAHDRTLHLFHPRGSDFDTVYQGIRACGHDVRVVAEDHWWELLERSAAAPGGNALAATVPLFREGALELGDNTYRNDLTATLLERLGLPFPDIEPGAVARMIRYFEGVGELAEAEVPEPVA</sequence>
<dbReference type="FunFam" id="3.40.50.980:FF:000001">
    <property type="entry name" value="Non-ribosomal peptide synthetase"/>
    <property type="match status" value="1"/>
</dbReference>
<dbReference type="STRING" id="200378.SAMN05216553_11974"/>
<gene>
    <name evidence="7" type="ORF">SAMN05216553_11974</name>
</gene>
<dbReference type="InterPro" id="IPR025110">
    <property type="entry name" value="AMP-bd_C"/>
</dbReference>
<dbReference type="InterPro" id="IPR023213">
    <property type="entry name" value="CAT-like_dom_sf"/>
</dbReference>
<dbReference type="InterPro" id="IPR036736">
    <property type="entry name" value="ACP-like_sf"/>
</dbReference>
<dbReference type="SUPFAM" id="SSF56801">
    <property type="entry name" value="Acetyl-CoA synthetase-like"/>
    <property type="match status" value="1"/>
</dbReference>
<dbReference type="Pfam" id="PF00501">
    <property type="entry name" value="AMP-binding"/>
    <property type="match status" value="1"/>
</dbReference>
<dbReference type="Pfam" id="PF00550">
    <property type="entry name" value="PP-binding"/>
    <property type="match status" value="1"/>
</dbReference>
<dbReference type="CDD" id="cd05235">
    <property type="entry name" value="SDR_e1"/>
    <property type="match status" value="1"/>
</dbReference>
<dbReference type="InterPro" id="IPR001242">
    <property type="entry name" value="Condensation_dom"/>
</dbReference>
<dbReference type="InterPro" id="IPR009081">
    <property type="entry name" value="PP-bd_ACP"/>
</dbReference>
<dbReference type="GO" id="GO:0031177">
    <property type="term" value="F:phosphopantetheine binding"/>
    <property type="evidence" value="ECO:0007669"/>
    <property type="project" value="InterPro"/>
</dbReference>
<dbReference type="PANTHER" id="PTHR45527:SF1">
    <property type="entry name" value="FATTY ACID SYNTHASE"/>
    <property type="match status" value="1"/>
</dbReference>
<keyword evidence="3" id="KW-0597">Phosphoprotein</keyword>
<dbReference type="NCBIfam" id="TIGR01733">
    <property type="entry name" value="AA-adenyl-dom"/>
    <property type="match status" value="1"/>
</dbReference>
<dbReference type="SMART" id="SM00823">
    <property type="entry name" value="PKS_PP"/>
    <property type="match status" value="1"/>
</dbReference>